<feature type="transmembrane region" description="Helical" evidence="2">
    <location>
        <begin position="176"/>
        <end position="194"/>
    </location>
</feature>
<keyword evidence="5" id="KW-1185">Reference proteome</keyword>
<keyword evidence="2" id="KW-0812">Transmembrane</keyword>
<dbReference type="RefSeq" id="WP_135621359.1">
    <property type="nucleotide sequence ID" value="NZ_RQGD01000002.1"/>
</dbReference>
<dbReference type="OrthoDB" id="345779at2"/>
<feature type="compositionally biased region" description="Low complexity" evidence="1">
    <location>
        <begin position="79"/>
        <end position="91"/>
    </location>
</feature>
<keyword evidence="3" id="KW-0732">Signal</keyword>
<dbReference type="Proteomes" id="UP000297693">
    <property type="component" value="Unassembled WGS sequence"/>
</dbReference>
<evidence type="ECO:0000256" key="2">
    <source>
        <dbReference type="SAM" id="Phobius"/>
    </source>
</evidence>
<gene>
    <name evidence="4" type="ORF">EHQ58_00380</name>
</gene>
<dbReference type="NCBIfam" id="TIGR04420">
    <property type="entry name" value="Sec_Non_Glob"/>
    <property type="match status" value="1"/>
</dbReference>
<feature type="compositionally biased region" description="Basic residues" evidence="1">
    <location>
        <begin position="60"/>
        <end position="70"/>
    </location>
</feature>
<feature type="chain" id="PRO_5020984311" description="Sec region non-globular protein" evidence="3">
    <location>
        <begin position="21"/>
        <end position="208"/>
    </location>
</feature>
<evidence type="ECO:0008006" key="6">
    <source>
        <dbReference type="Google" id="ProtNLM"/>
    </source>
</evidence>
<keyword evidence="2" id="KW-0472">Membrane</keyword>
<name>A0A4R9KCS6_9LEPT</name>
<comment type="caution">
    <text evidence="4">The sequence shown here is derived from an EMBL/GenBank/DDBJ whole genome shotgun (WGS) entry which is preliminary data.</text>
</comment>
<feature type="region of interest" description="Disordered" evidence="1">
    <location>
        <begin position="35"/>
        <end position="91"/>
    </location>
</feature>
<accession>A0A4R9KCS6</accession>
<reference evidence="4" key="1">
    <citation type="journal article" date="2019" name="PLoS Negl. Trop. Dis.">
        <title>Revisiting the worldwide diversity of Leptospira species in the environment.</title>
        <authorList>
            <person name="Vincent A.T."/>
            <person name="Schiettekatte O."/>
            <person name="Bourhy P."/>
            <person name="Veyrier F.J."/>
            <person name="Picardeau M."/>
        </authorList>
    </citation>
    <scope>NUCLEOTIDE SEQUENCE [LARGE SCALE GENOMIC DNA]</scope>
    <source>
        <strain evidence="4">201702476</strain>
    </source>
</reference>
<sequence length="208" mass="23208">MKKLIPILFLFAFSLGQLWAQENLDFLDKVNEKPKTTTPVKVKEEPVTTNKKTAVATVTSKKKKSKKKKNLSNTQISDPISPTTNINSNTTQIQNPISSELKSLPVISEPVKKEEEIVMNGLWVDAEVSVEPDGLPGFGSDLSFGKTPNIDDSKGGTQLTTASKPLFSFSEFFDKYKKAMMILGIIILFAFYRLRMAKPSSSSRPYRR</sequence>
<protein>
    <recommendedName>
        <fullName evidence="6">Sec region non-globular protein</fullName>
    </recommendedName>
</protein>
<organism evidence="4 5">
    <name type="scientific">Leptospira ognonensis</name>
    <dbReference type="NCBI Taxonomy" id="2484945"/>
    <lineage>
        <taxon>Bacteria</taxon>
        <taxon>Pseudomonadati</taxon>
        <taxon>Spirochaetota</taxon>
        <taxon>Spirochaetia</taxon>
        <taxon>Leptospirales</taxon>
        <taxon>Leptospiraceae</taxon>
        <taxon>Leptospira</taxon>
    </lineage>
</organism>
<evidence type="ECO:0000313" key="4">
    <source>
        <dbReference type="EMBL" id="TGL63861.1"/>
    </source>
</evidence>
<feature type="compositionally biased region" description="Low complexity" evidence="1">
    <location>
        <begin position="47"/>
        <end position="59"/>
    </location>
</feature>
<dbReference type="AlphaFoldDB" id="A0A4R9KCS6"/>
<evidence type="ECO:0000256" key="3">
    <source>
        <dbReference type="SAM" id="SignalP"/>
    </source>
</evidence>
<keyword evidence="2" id="KW-1133">Transmembrane helix</keyword>
<proteinExistence type="predicted"/>
<feature type="compositionally biased region" description="Basic and acidic residues" evidence="1">
    <location>
        <begin position="35"/>
        <end position="46"/>
    </location>
</feature>
<evidence type="ECO:0000256" key="1">
    <source>
        <dbReference type="SAM" id="MobiDB-lite"/>
    </source>
</evidence>
<dbReference type="InterPro" id="IPR030951">
    <property type="entry name" value="Sec_Non_Glob"/>
</dbReference>
<feature type="signal peptide" evidence="3">
    <location>
        <begin position="1"/>
        <end position="20"/>
    </location>
</feature>
<dbReference type="EMBL" id="RQGD01000002">
    <property type="protein sequence ID" value="TGL63861.1"/>
    <property type="molecule type" value="Genomic_DNA"/>
</dbReference>
<evidence type="ECO:0000313" key="5">
    <source>
        <dbReference type="Proteomes" id="UP000297693"/>
    </source>
</evidence>